<evidence type="ECO:0000313" key="1">
    <source>
        <dbReference type="EMBL" id="CAH1965482.1"/>
    </source>
</evidence>
<reference evidence="1" key="1">
    <citation type="submission" date="2022-03" db="EMBL/GenBank/DDBJ databases">
        <authorList>
            <person name="Sayadi A."/>
        </authorList>
    </citation>
    <scope>NUCLEOTIDE SEQUENCE</scope>
</reference>
<dbReference type="EMBL" id="CAKOFQ010006725">
    <property type="protein sequence ID" value="CAH1965482.1"/>
    <property type="molecule type" value="Genomic_DNA"/>
</dbReference>
<gene>
    <name evidence="1" type="ORF">ACAOBT_LOCUS6360</name>
</gene>
<proteinExistence type="predicted"/>
<protein>
    <submittedName>
        <fullName evidence="1">Uncharacterized protein</fullName>
    </submittedName>
</protein>
<dbReference type="AlphaFoldDB" id="A0A9P0NZT0"/>
<comment type="caution">
    <text evidence="1">The sequence shown here is derived from an EMBL/GenBank/DDBJ whole genome shotgun (WGS) entry which is preliminary data.</text>
</comment>
<accession>A0A9P0NZT0</accession>
<name>A0A9P0NZT0_ACAOB</name>
<keyword evidence="2" id="KW-1185">Reference proteome</keyword>
<organism evidence="1 2">
    <name type="scientific">Acanthoscelides obtectus</name>
    <name type="common">Bean weevil</name>
    <name type="synonym">Bruchus obtectus</name>
    <dbReference type="NCBI Taxonomy" id="200917"/>
    <lineage>
        <taxon>Eukaryota</taxon>
        <taxon>Metazoa</taxon>
        <taxon>Ecdysozoa</taxon>
        <taxon>Arthropoda</taxon>
        <taxon>Hexapoda</taxon>
        <taxon>Insecta</taxon>
        <taxon>Pterygota</taxon>
        <taxon>Neoptera</taxon>
        <taxon>Endopterygota</taxon>
        <taxon>Coleoptera</taxon>
        <taxon>Polyphaga</taxon>
        <taxon>Cucujiformia</taxon>
        <taxon>Chrysomeloidea</taxon>
        <taxon>Chrysomelidae</taxon>
        <taxon>Bruchinae</taxon>
        <taxon>Bruchini</taxon>
        <taxon>Acanthoscelides</taxon>
    </lineage>
</organism>
<sequence length="110" mass="12386">YCFSAKAPIKTNPTAIEDHRKYGLKQCTLDKSHWVKITSLALSAMPQTNNTRSRISWNSESGIKTVWSDPWIEPTMLQVSGRGLYSSKLRKTGTMITMETTNLSCLADPY</sequence>
<feature type="non-terminal residue" evidence="1">
    <location>
        <position position="110"/>
    </location>
</feature>
<dbReference type="Proteomes" id="UP001152888">
    <property type="component" value="Unassembled WGS sequence"/>
</dbReference>
<evidence type="ECO:0000313" key="2">
    <source>
        <dbReference type="Proteomes" id="UP001152888"/>
    </source>
</evidence>